<keyword evidence="3" id="KW-1185">Reference proteome</keyword>
<evidence type="ECO:0000313" key="3">
    <source>
        <dbReference type="Proteomes" id="UP001172155"/>
    </source>
</evidence>
<proteinExistence type="predicted"/>
<feature type="region of interest" description="Disordered" evidence="1">
    <location>
        <begin position="197"/>
        <end position="301"/>
    </location>
</feature>
<evidence type="ECO:0000256" key="1">
    <source>
        <dbReference type="SAM" id="MobiDB-lite"/>
    </source>
</evidence>
<accession>A0AA40BPG5</accession>
<dbReference type="AlphaFoldDB" id="A0AA40BPG5"/>
<name>A0AA40BPG5_9PEZI</name>
<sequence>MTLPKGYPDPTQTAHYYQGFVADTWDQRCRERAQERAHRNRLLRAEGRSTAPPLPPRADRSFLSKIASAIGLRKDEGLKSCFRENQGRKRDRRVSMGRGSDFSLEALRPDPSLTDLEATDLPAGERLALWMRPPEDGRTSSNTPTVCSGLDSDSDSGSFISSASSTLGSDVLPAAARYTATGPPEHDDKYPSQHITLATERDPSPAPRSTTRNLNGTARVPATLLDTIPETSTARTGPPRPPTRRGFAAPSSPPTRRGLAAATSVRATDDSRPRGVRPPGLTLPDGWRPPYETRSPSGRCC</sequence>
<feature type="region of interest" description="Disordered" evidence="1">
    <location>
        <begin position="133"/>
        <end position="158"/>
    </location>
</feature>
<organism evidence="2 3">
    <name type="scientific">Schizothecium vesticola</name>
    <dbReference type="NCBI Taxonomy" id="314040"/>
    <lineage>
        <taxon>Eukaryota</taxon>
        <taxon>Fungi</taxon>
        <taxon>Dikarya</taxon>
        <taxon>Ascomycota</taxon>
        <taxon>Pezizomycotina</taxon>
        <taxon>Sordariomycetes</taxon>
        <taxon>Sordariomycetidae</taxon>
        <taxon>Sordariales</taxon>
        <taxon>Schizotheciaceae</taxon>
        <taxon>Schizothecium</taxon>
    </lineage>
</organism>
<evidence type="ECO:0000313" key="2">
    <source>
        <dbReference type="EMBL" id="KAK0737903.1"/>
    </source>
</evidence>
<feature type="compositionally biased region" description="Basic and acidic residues" evidence="1">
    <location>
        <begin position="36"/>
        <end position="47"/>
    </location>
</feature>
<protein>
    <submittedName>
        <fullName evidence="2">Uncharacterized protein</fullName>
    </submittedName>
</protein>
<feature type="compositionally biased region" description="Polar residues" evidence="1">
    <location>
        <begin position="207"/>
        <end position="216"/>
    </location>
</feature>
<comment type="caution">
    <text evidence="2">The sequence shown here is derived from an EMBL/GenBank/DDBJ whole genome shotgun (WGS) entry which is preliminary data.</text>
</comment>
<feature type="region of interest" description="Disordered" evidence="1">
    <location>
        <begin position="36"/>
        <end position="59"/>
    </location>
</feature>
<dbReference type="Proteomes" id="UP001172155">
    <property type="component" value="Unassembled WGS sequence"/>
</dbReference>
<dbReference type="EMBL" id="JAUKUD010000007">
    <property type="protein sequence ID" value="KAK0737903.1"/>
    <property type="molecule type" value="Genomic_DNA"/>
</dbReference>
<feature type="compositionally biased region" description="Low complexity" evidence="1">
    <location>
        <begin position="148"/>
        <end position="158"/>
    </location>
</feature>
<gene>
    <name evidence="2" type="ORF">B0T18DRAFT_432815</name>
</gene>
<reference evidence="2" key="1">
    <citation type="submission" date="2023-06" db="EMBL/GenBank/DDBJ databases">
        <title>Genome-scale phylogeny and comparative genomics of the fungal order Sordariales.</title>
        <authorList>
            <consortium name="Lawrence Berkeley National Laboratory"/>
            <person name="Hensen N."/>
            <person name="Bonometti L."/>
            <person name="Westerberg I."/>
            <person name="Brannstrom I.O."/>
            <person name="Guillou S."/>
            <person name="Cros-Aarteil S."/>
            <person name="Calhoun S."/>
            <person name="Haridas S."/>
            <person name="Kuo A."/>
            <person name="Mondo S."/>
            <person name="Pangilinan J."/>
            <person name="Riley R."/>
            <person name="LaButti K."/>
            <person name="Andreopoulos B."/>
            <person name="Lipzen A."/>
            <person name="Chen C."/>
            <person name="Yanf M."/>
            <person name="Daum C."/>
            <person name="Ng V."/>
            <person name="Clum A."/>
            <person name="Steindorff A."/>
            <person name="Ohm R."/>
            <person name="Martin F."/>
            <person name="Silar P."/>
            <person name="Natvig D."/>
            <person name="Lalanne C."/>
            <person name="Gautier V."/>
            <person name="Ament-velasquez S.L."/>
            <person name="Kruys A."/>
            <person name="Hutchinson M.I."/>
            <person name="Powell A.J."/>
            <person name="Barry K."/>
            <person name="Miller A.N."/>
            <person name="Grigoriev I.V."/>
            <person name="Debuchy R."/>
            <person name="Gladieux P."/>
            <person name="Thoren M.H."/>
            <person name="Johannesson H."/>
        </authorList>
    </citation>
    <scope>NUCLEOTIDE SEQUENCE</scope>
    <source>
        <strain evidence="2">SMH3187-1</strain>
    </source>
</reference>